<dbReference type="Proteomes" id="UP001524586">
    <property type="component" value="Unassembled WGS sequence"/>
</dbReference>
<proteinExistence type="predicted"/>
<reference evidence="1 2" key="1">
    <citation type="submission" date="2022-07" db="EMBL/GenBank/DDBJ databases">
        <title>Methylomonas rivi sp. nov., Methylomonas rosea sp. nov., Methylomonas aureus sp. nov. and Methylomonas subterranea sp. nov., four novel methanotrophs isolated from a freshwater creek and the deep terrestrial subsurface.</title>
        <authorList>
            <person name="Abin C."/>
            <person name="Sankaranarayanan K."/>
            <person name="Garner C."/>
            <person name="Sindelar R."/>
            <person name="Kotary K."/>
            <person name="Garner R."/>
            <person name="Barclay S."/>
            <person name="Lawson P."/>
            <person name="Krumholz L."/>
        </authorList>
    </citation>
    <scope>NUCLEOTIDE SEQUENCE [LARGE SCALE GENOMIC DNA]</scope>
    <source>
        <strain evidence="1 2">WSC-6</strain>
    </source>
</reference>
<evidence type="ECO:0000313" key="2">
    <source>
        <dbReference type="Proteomes" id="UP001524586"/>
    </source>
</evidence>
<sequence length="88" mass="10163">MSNREPVEIDGKTGQLNALPRQKGQRYRCKLDSMKDVRREMAKVYREARSGLVDIQDATKLTWCLQAVGKVIEGSDLERRIENLENKQ</sequence>
<organism evidence="1 2">
    <name type="scientific">Methylomonas rivi</name>
    <dbReference type="NCBI Taxonomy" id="2952226"/>
    <lineage>
        <taxon>Bacteria</taxon>
        <taxon>Pseudomonadati</taxon>
        <taxon>Pseudomonadota</taxon>
        <taxon>Gammaproteobacteria</taxon>
        <taxon>Methylococcales</taxon>
        <taxon>Methylococcaceae</taxon>
        <taxon>Methylomonas</taxon>
    </lineage>
</organism>
<evidence type="ECO:0000313" key="1">
    <source>
        <dbReference type="EMBL" id="MCQ8128575.1"/>
    </source>
</evidence>
<comment type="caution">
    <text evidence="1">The sequence shown here is derived from an EMBL/GenBank/DDBJ whole genome shotgun (WGS) entry which is preliminary data.</text>
</comment>
<dbReference type="EMBL" id="JANIBK010000035">
    <property type="protein sequence ID" value="MCQ8128575.1"/>
    <property type="molecule type" value="Genomic_DNA"/>
</dbReference>
<accession>A0ABT1U458</accession>
<dbReference type="RefSeq" id="WP_256614964.1">
    <property type="nucleotide sequence ID" value="NZ_JANIBK010000035.1"/>
</dbReference>
<protein>
    <submittedName>
        <fullName evidence="1">Uncharacterized protein</fullName>
    </submittedName>
</protein>
<gene>
    <name evidence="1" type="ORF">NP596_08895</name>
</gene>
<keyword evidence="2" id="KW-1185">Reference proteome</keyword>
<name>A0ABT1U458_9GAMM</name>